<comment type="caution">
    <text evidence="1">The sequence shown here is derived from an EMBL/GenBank/DDBJ whole genome shotgun (WGS) entry which is preliminary data.</text>
</comment>
<evidence type="ECO:0000313" key="1">
    <source>
        <dbReference type="EMBL" id="MDN4487427.1"/>
    </source>
</evidence>
<accession>A0AAW7M4A5</accession>
<protein>
    <recommendedName>
        <fullName evidence="3">PKD domain-containing protein</fullName>
    </recommendedName>
</protein>
<reference evidence="1" key="1">
    <citation type="submission" date="2023-06" db="EMBL/GenBank/DDBJ databases">
        <title>Sysu t00039.</title>
        <authorList>
            <person name="Gao L."/>
            <person name="Fang B.-Z."/>
            <person name="Li W.-J."/>
        </authorList>
    </citation>
    <scope>NUCLEOTIDE SEQUENCE</scope>
    <source>
        <strain evidence="1">SYSU T00039</strain>
    </source>
</reference>
<dbReference type="EMBL" id="JAUHPX010000002">
    <property type="protein sequence ID" value="MDN4487427.1"/>
    <property type="molecule type" value="Genomic_DNA"/>
</dbReference>
<sequence length="173" mass="18922">MREQLADGTWSDWTLVSWYTCPSEGDLLALIEREWTQLRPEPSEVAVQPDGGWVYAAVPTIAYAEDAPRLHGAVLLGADVTIRATPTRYTWRWGDGETLTTEDPGRPYPDATVSHAYGPTITVATIALDTTWSGHYRIGDGTWEPFDTTITSTSAGPTLDVLHPRIHLVGAAS</sequence>
<dbReference type="Proteomes" id="UP001172737">
    <property type="component" value="Unassembled WGS sequence"/>
</dbReference>
<keyword evidence="2" id="KW-1185">Reference proteome</keyword>
<organism evidence="1 2">
    <name type="scientific">Demequina lignilytica</name>
    <dbReference type="NCBI Taxonomy" id="3051663"/>
    <lineage>
        <taxon>Bacteria</taxon>
        <taxon>Bacillati</taxon>
        <taxon>Actinomycetota</taxon>
        <taxon>Actinomycetes</taxon>
        <taxon>Micrococcales</taxon>
        <taxon>Demequinaceae</taxon>
        <taxon>Demequina</taxon>
    </lineage>
</organism>
<name>A0AAW7M4A5_9MICO</name>
<gene>
    <name evidence="1" type="ORF">QQX10_04500</name>
</gene>
<proteinExistence type="predicted"/>
<evidence type="ECO:0000313" key="2">
    <source>
        <dbReference type="Proteomes" id="UP001172737"/>
    </source>
</evidence>
<dbReference type="AlphaFoldDB" id="A0AAW7M4A5"/>
<dbReference type="RefSeq" id="WP_301118487.1">
    <property type="nucleotide sequence ID" value="NZ_JAUHPX010000002.1"/>
</dbReference>
<evidence type="ECO:0008006" key="3">
    <source>
        <dbReference type="Google" id="ProtNLM"/>
    </source>
</evidence>